<dbReference type="InterPro" id="IPR000312">
    <property type="entry name" value="Glycosyl_Trfase_fam3"/>
</dbReference>
<reference evidence="12 13" key="1">
    <citation type="submission" date="2017-06" db="EMBL/GenBank/DDBJ databases">
        <title>Isolation and characterization of a thermophilic and butanogenic Thermoanaerobacterium thermosaccharolyticum M5 capable of efficient degradation of hemicellulose.</title>
        <authorList>
            <person name="Xin F."/>
            <person name="Jiang Y."/>
        </authorList>
    </citation>
    <scope>NUCLEOTIDE SEQUENCE [LARGE SCALE GENOMIC DNA]</scope>
    <source>
        <strain evidence="12 13">M5</strain>
    </source>
</reference>
<dbReference type="PANTHER" id="PTHR10515:SF0">
    <property type="entry name" value="THYMIDINE PHOSPHORYLASE"/>
    <property type="match status" value="1"/>
</dbReference>
<comment type="subunit">
    <text evidence="4">Homodimer.</text>
</comment>
<name>A0A231VHY0_THETR</name>
<dbReference type="SMART" id="SM00941">
    <property type="entry name" value="PYNP_C"/>
    <property type="match status" value="1"/>
</dbReference>
<dbReference type="Gene3D" id="1.20.970.10">
    <property type="entry name" value="Transferase, Pyrimidine Nucleoside Phosphorylase, Chain C"/>
    <property type="match status" value="1"/>
</dbReference>
<dbReference type="FunFam" id="3.40.1030.10:FF:000003">
    <property type="entry name" value="Pyrimidine-nucleoside phosphorylase"/>
    <property type="match status" value="1"/>
</dbReference>
<gene>
    <name evidence="12" type="primary">deoA</name>
    <name evidence="12" type="ORF">CE561_08535</name>
</gene>
<dbReference type="SUPFAM" id="SSF47648">
    <property type="entry name" value="Nucleoside phosphorylase/phosphoribosyltransferase N-terminal domain"/>
    <property type="match status" value="1"/>
</dbReference>
<dbReference type="InterPro" id="IPR000053">
    <property type="entry name" value="Thymidine/pyrmidine_PPase"/>
</dbReference>
<dbReference type="PANTHER" id="PTHR10515">
    <property type="entry name" value="THYMIDINE PHOSPHORYLASE"/>
    <property type="match status" value="1"/>
</dbReference>
<dbReference type="InterPro" id="IPR018090">
    <property type="entry name" value="Pyrmidine_PPas_bac/euk"/>
</dbReference>
<evidence type="ECO:0000313" key="13">
    <source>
        <dbReference type="Proteomes" id="UP000215301"/>
    </source>
</evidence>
<comment type="similarity">
    <text evidence="3">Belongs to the thymidine/pyrimidine-nucleoside phosphorylase family.</text>
</comment>
<dbReference type="Gene3D" id="3.40.1030.10">
    <property type="entry name" value="Nucleoside phosphorylase/phosphoribosyltransferase catalytic domain"/>
    <property type="match status" value="1"/>
</dbReference>
<evidence type="ECO:0000256" key="6">
    <source>
        <dbReference type="ARBA" id="ARBA00014680"/>
    </source>
</evidence>
<dbReference type="GO" id="GO:0004850">
    <property type="term" value="F:uridine phosphorylase activity"/>
    <property type="evidence" value="ECO:0007669"/>
    <property type="project" value="RHEA"/>
</dbReference>
<dbReference type="InterPro" id="IPR035902">
    <property type="entry name" value="Nuc_phospho_transferase"/>
</dbReference>
<evidence type="ECO:0000256" key="5">
    <source>
        <dbReference type="ARBA" id="ARBA00011889"/>
    </source>
</evidence>
<dbReference type="NCBIfam" id="TIGR02644">
    <property type="entry name" value="Y_phosphoryl"/>
    <property type="match status" value="1"/>
</dbReference>
<organism evidence="12 13">
    <name type="scientific">Thermoanaerobacterium thermosaccharolyticum</name>
    <name type="common">Clostridium thermosaccharolyticum</name>
    <dbReference type="NCBI Taxonomy" id="1517"/>
    <lineage>
        <taxon>Bacteria</taxon>
        <taxon>Bacillati</taxon>
        <taxon>Bacillota</taxon>
        <taxon>Clostridia</taxon>
        <taxon>Thermoanaerobacterales</taxon>
        <taxon>Thermoanaerobacteraceae</taxon>
        <taxon>Thermoanaerobacterium</taxon>
    </lineage>
</organism>
<sequence>MRMYDLIMKKRDEGTFTKDEIDFIISSYTKDYIPDYQMSALLMAIYFNGMTNEETANLTMAMAHSGDVLDLSEIKGIKVDKHSTGGVADTTTLVLAPLVAACGAPVAKMSGRGLGHTGGTIDKLESIPGMRVELSEREFIDNVNKHGIAVVGQSSNLTPADKKLYALRDVTATVDSIPLIASSIMSKKIASGADGIVLDVKVGRGAFMKDIESAKKLANLMVEIGNSVGRKTVAHVTNMDEPLGLAIGNSLEVVEAIDVLKGNGSKDLLDVCMVLGADMLTIAGVAKDTDEAKKMLKEALTSGKALDKFKEFISAQGGDARIVDNISLLPQAKYVEAWIADEDLYIKDLYALDLGLIAMKLGAGRSTKEDSIDLSVGIMLGGKIGDIVRKGDPIATIYANDRDKLEWALNEIKKFIIITDEYVERPQLIYM</sequence>
<keyword evidence="7 12" id="KW-0328">Glycosyltransferase</keyword>
<evidence type="ECO:0000256" key="3">
    <source>
        <dbReference type="ARBA" id="ARBA00006915"/>
    </source>
</evidence>
<dbReference type="RefSeq" id="WP_094045496.1">
    <property type="nucleotide sequence ID" value="NZ_NKHD01000023.1"/>
</dbReference>
<comment type="function">
    <text evidence="2">Catalyzes phosphorolysis of the pyrimidine nucleosides uridine, thymidine and 2'-deoxyuridine with the formation of the corresponding pyrimidine base and ribose-1-phosphate.</text>
</comment>
<accession>A0A231VHY0</accession>
<dbReference type="EMBL" id="NKHD01000023">
    <property type="protein sequence ID" value="OXT07236.1"/>
    <property type="molecule type" value="Genomic_DNA"/>
</dbReference>
<evidence type="ECO:0000256" key="7">
    <source>
        <dbReference type="ARBA" id="ARBA00022676"/>
    </source>
</evidence>
<dbReference type="Proteomes" id="UP000215301">
    <property type="component" value="Unassembled WGS sequence"/>
</dbReference>
<dbReference type="PIRSF" id="PIRSF000478">
    <property type="entry name" value="TP_PyNP"/>
    <property type="match status" value="1"/>
</dbReference>
<comment type="catalytic activity">
    <reaction evidence="10">
        <text>thymidine + phosphate = 2-deoxy-alpha-D-ribose 1-phosphate + thymine</text>
        <dbReference type="Rhea" id="RHEA:16037"/>
        <dbReference type="ChEBI" id="CHEBI:17748"/>
        <dbReference type="ChEBI" id="CHEBI:17821"/>
        <dbReference type="ChEBI" id="CHEBI:43474"/>
        <dbReference type="ChEBI" id="CHEBI:57259"/>
        <dbReference type="EC" id="2.4.2.2"/>
    </reaction>
</comment>
<feature type="domain" description="Pyrimidine nucleoside phosphorylase C-terminal" evidence="11">
    <location>
        <begin position="345"/>
        <end position="418"/>
    </location>
</feature>
<dbReference type="GO" id="GO:0006206">
    <property type="term" value="P:pyrimidine nucleobase metabolic process"/>
    <property type="evidence" value="ECO:0007669"/>
    <property type="project" value="InterPro"/>
</dbReference>
<proteinExistence type="inferred from homology"/>
<keyword evidence="8 12" id="KW-0808">Transferase</keyword>
<dbReference type="PROSITE" id="PS00647">
    <property type="entry name" value="THYMID_PHOSPHORYLASE"/>
    <property type="match status" value="1"/>
</dbReference>
<dbReference type="NCBIfam" id="NF004747">
    <property type="entry name" value="PRK06078.1"/>
    <property type="match status" value="1"/>
</dbReference>
<dbReference type="GO" id="GO:0004645">
    <property type="term" value="F:1,4-alpha-oligoglucan phosphorylase activity"/>
    <property type="evidence" value="ECO:0007669"/>
    <property type="project" value="InterPro"/>
</dbReference>
<dbReference type="SUPFAM" id="SSF54680">
    <property type="entry name" value="Pyrimidine nucleoside phosphorylase C-terminal domain"/>
    <property type="match status" value="1"/>
</dbReference>
<dbReference type="GO" id="GO:0009032">
    <property type="term" value="F:thymidine phosphorylase activity"/>
    <property type="evidence" value="ECO:0007669"/>
    <property type="project" value="RHEA"/>
</dbReference>
<protein>
    <recommendedName>
        <fullName evidence="6">Pyrimidine-nucleoside phosphorylase</fullName>
        <ecNumber evidence="5">2.4.2.2</ecNumber>
    </recommendedName>
</protein>
<dbReference type="GO" id="GO:0006213">
    <property type="term" value="P:pyrimidine nucleoside metabolic process"/>
    <property type="evidence" value="ECO:0007669"/>
    <property type="project" value="InterPro"/>
</dbReference>
<comment type="catalytic activity">
    <reaction evidence="1">
        <text>2'-deoxyuridine + phosphate = 2-deoxy-alpha-D-ribose 1-phosphate + uracil</text>
        <dbReference type="Rhea" id="RHEA:22824"/>
        <dbReference type="ChEBI" id="CHEBI:16450"/>
        <dbReference type="ChEBI" id="CHEBI:17568"/>
        <dbReference type="ChEBI" id="CHEBI:43474"/>
        <dbReference type="ChEBI" id="CHEBI:57259"/>
        <dbReference type="EC" id="2.4.2.2"/>
    </reaction>
</comment>
<evidence type="ECO:0000256" key="8">
    <source>
        <dbReference type="ARBA" id="ARBA00022679"/>
    </source>
</evidence>
<dbReference type="AlphaFoldDB" id="A0A231VHY0"/>
<dbReference type="GO" id="GO:0005829">
    <property type="term" value="C:cytosol"/>
    <property type="evidence" value="ECO:0007669"/>
    <property type="project" value="TreeGrafter"/>
</dbReference>
<evidence type="ECO:0000256" key="9">
    <source>
        <dbReference type="ARBA" id="ARBA00048453"/>
    </source>
</evidence>
<dbReference type="InterPro" id="IPR036566">
    <property type="entry name" value="PYNP-like_C_sf"/>
</dbReference>
<comment type="caution">
    <text evidence="12">The sequence shown here is derived from an EMBL/GenBank/DDBJ whole genome shotgun (WGS) entry which is preliminary data.</text>
</comment>
<dbReference type="NCBIfam" id="NF004490">
    <property type="entry name" value="PRK05820.1"/>
    <property type="match status" value="1"/>
</dbReference>
<evidence type="ECO:0000259" key="11">
    <source>
        <dbReference type="SMART" id="SM00941"/>
    </source>
</evidence>
<dbReference type="GO" id="GO:0047847">
    <property type="term" value="F:deoxyuridine phosphorylase activity"/>
    <property type="evidence" value="ECO:0007669"/>
    <property type="project" value="RHEA"/>
</dbReference>
<evidence type="ECO:0000256" key="1">
    <source>
        <dbReference type="ARBA" id="ARBA00001066"/>
    </source>
</evidence>
<dbReference type="EC" id="2.4.2.2" evidence="5"/>
<evidence type="ECO:0000313" key="12">
    <source>
        <dbReference type="EMBL" id="OXT07236.1"/>
    </source>
</evidence>
<dbReference type="InterPro" id="IPR013102">
    <property type="entry name" value="PYNP_C"/>
</dbReference>
<dbReference type="Pfam" id="PF07831">
    <property type="entry name" value="PYNP_C"/>
    <property type="match status" value="1"/>
</dbReference>
<dbReference type="Pfam" id="PF00591">
    <property type="entry name" value="Glycos_transf_3"/>
    <property type="match status" value="1"/>
</dbReference>
<dbReference type="Pfam" id="PF02885">
    <property type="entry name" value="Glycos_trans_3N"/>
    <property type="match status" value="1"/>
</dbReference>
<dbReference type="InterPro" id="IPR017459">
    <property type="entry name" value="Glycosyl_Trfase_fam3_N_dom"/>
</dbReference>
<dbReference type="SUPFAM" id="SSF52418">
    <property type="entry name" value="Nucleoside phosphorylase/phosphoribosyltransferase catalytic domain"/>
    <property type="match status" value="1"/>
</dbReference>
<dbReference type="InterPro" id="IPR017872">
    <property type="entry name" value="Pyrmidine_PPase_CS"/>
</dbReference>
<comment type="catalytic activity">
    <reaction evidence="9">
        <text>uridine + phosphate = alpha-D-ribose 1-phosphate + uracil</text>
        <dbReference type="Rhea" id="RHEA:24388"/>
        <dbReference type="ChEBI" id="CHEBI:16704"/>
        <dbReference type="ChEBI" id="CHEBI:17568"/>
        <dbReference type="ChEBI" id="CHEBI:43474"/>
        <dbReference type="ChEBI" id="CHEBI:57720"/>
        <dbReference type="EC" id="2.4.2.2"/>
    </reaction>
</comment>
<dbReference type="InterPro" id="IPR036320">
    <property type="entry name" value="Glycosyl_Trfase_fam3_N_dom_sf"/>
</dbReference>
<evidence type="ECO:0000256" key="4">
    <source>
        <dbReference type="ARBA" id="ARBA00011738"/>
    </source>
</evidence>
<evidence type="ECO:0000256" key="10">
    <source>
        <dbReference type="ARBA" id="ARBA00048525"/>
    </source>
</evidence>
<dbReference type="Gene3D" id="3.90.1170.30">
    <property type="entry name" value="Pyrimidine nucleoside phosphorylase-like, C-terminal domain"/>
    <property type="match status" value="1"/>
</dbReference>
<evidence type="ECO:0000256" key="2">
    <source>
        <dbReference type="ARBA" id="ARBA00003877"/>
    </source>
</evidence>